<dbReference type="InterPro" id="IPR051943">
    <property type="entry name" value="TRAFAC_Dynamin-like_GTPase"/>
</dbReference>
<feature type="non-terminal residue" evidence="1">
    <location>
        <position position="148"/>
    </location>
</feature>
<reference evidence="1" key="1">
    <citation type="submission" date="2020-11" db="EMBL/GenBank/DDBJ databases">
        <authorList>
            <person name="Tran Van P."/>
        </authorList>
    </citation>
    <scope>NUCLEOTIDE SEQUENCE</scope>
</reference>
<accession>A0A7R9QDH2</accession>
<name>A0A7R9QDH2_9ACAR</name>
<evidence type="ECO:0008006" key="4">
    <source>
        <dbReference type="Google" id="ProtNLM"/>
    </source>
</evidence>
<organism evidence="1">
    <name type="scientific">Medioppia subpectinata</name>
    <dbReference type="NCBI Taxonomy" id="1979941"/>
    <lineage>
        <taxon>Eukaryota</taxon>
        <taxon>Metazoa</taxon>
        <taxon>Ecdysozoa</taxon>
        <taxon>Arthropoda</taxon>
        <taxon>Chelicerata</taxon>
        <taxon>Arachnida</taxon>
        <taxon>Acari</taxon>
        <taxon>Acariformes</taxon>
        <taxon>Sarcoptiformes</taxon>
        <taxon>Oribatida</taxon>
        <taxon>Brachypylina</taxon>
        <taxon>Oppioidea</taxon>
        <taxon>Oppiidae</taxon>
        <taxon>Medioppia</taxon>
    </lineage>
</organism>
<dbReference type="EMBL" id="CAJPIZ010025868">
    <property type="protein sequence ID" value="CAG2118877.1"/>
    <property type="molecule type" value="Genomic_DNA"/>
</dbReference>
<dbReference type="Gene3D" id="1.10.268.20">
    <property type="match status" value="1"/>
</dbReference>
<sequence>KDLSNQISGISRVESRVAALRRHAVRVRNHAKLVDCYLSTFYKNKGIFTFGASSRLLATDITENPLKYRVYSGAVLGQSHNISRYDLPDPGVYREFFRSNPLIDFKPLTSTCSYFKGCPIDKLDITIAYQLPELVGKYKKLTQIQPYL</sequence>
<dbReference type="Proteomes" id="UP000759131">
    <property type="component" value="Unassembled WGS sequence"/>
</dbReference>
<dbReference type="PANTHER" id="PTHR43681">
    <property type="entry name" value="TRANSMEMBRANE GTPASE FZO"/>
    <property type="match status" value="1"/>
</dbReference>
<evidence type="ECO:0000313" key="3">
    <source>
        <dbReference type="Proteomes" id="UP000759131"/>
    </source>
</evidence>
<dbReference type="EMBL" id="CAJPIZ010026118">
    <property type="protein sequence ID" value="CAG2118941.1"/>
    <property type="molecule type" value="Genomic_DNA"/>
</dbReference>
<dbReference type="AlphaFoldDB" id="A0A7R9QDH2"/>
<protein>
    <recommendedName>
        <fullName evidence="4">Sarcalumenin</fullName>
    </recommendedName>
</protein>
<proteinExistence type="predicted"/>
<gene>
    <name evidence="1" type="ORF">OSB1V03_LOCUS18827</name>
    <name evidence="2" type="ORF">OSB1V03_LOCUS18891</name>
</gene>
<dbReference type="EMBL" id="OC880443">
    <property type="protein sequence ID" value="CAD7641780.1"/>
    <property type="molecule type" value="Genomic_DNA"/>
</dbReference>
<dbReference type="OrthoDB" id="422720at2759"/>
<evidence type="ECO:0000313" key="1">
    <source>
        <dbReference type="EMBL" id="CAD7641780.1"/>
    </source>
</evidence>
<dbReference type="EMBL" id="OC880693">
    <property type="protein sequence ID" value="CAD7641894.1"/>
    <property type="molecule type" value="Genomic_DNA"/>
</dbReference>
<dbReference type="PANTHER" id="PTHR43681:SF1">
    <property type="entry name" value="SARCALUMENIN"/>
    <property type="match status" value="1"/>
</dbReference>
<keyword evidence="3" id="KW-1185">Reference proteome</keyword>
<evidence type="ECO:0000313" key="2">
    <source>
        <dbReference type="EMBL" id="CAD7641894.1"/>
    </source>
</evidence>